<evidence type="ECO:0000256" key="1">
    <source>
        <dbReference type="SAM" id="MobiDB-lite"/>
    </source>
</evidence>
<name>A0A2G5SSL6_9PELO</name>
<dbReference type="EMBL" id="PDUG01000006">
    <property type="protein sequence ID" value="PIC17851.1"/>
    <property type="molecule type" value="Genomic_DNA"/>
</dbReference>
<feature type="region of interest" description="Disordered" evidence="1">
    <location>
        <begin position="403"/>
        <end position="424"/>
    </location>
</feature>
<gene>
    <name evidence="2" type="primary">Cni-C02F12.8</name>
    <name evidence="2" type="synonym">Cnig_chr_X.g23947</name>
    <name evidence="2" type="ORF">B9Z55_023947</name>
</gene>
<accession>A0A2G5SSL6</accession>
<keyword evidence="3" id="KW-1185">Reference proteome</keyword>
<reference evidence="3" key="1">
    <citation type="submission" date="2017-10" db="EMBL/GenBank/DDBJ databases">
        <title>Rapid genome shrinkage in a self-fertile nematode reveals novel sperm competition proteins.</title>
        <authorList>
            <person name="Yin D."/>
            <person name="Schwarz E.M."/>
            <person name="Thomas C.G."/>
            <person name="Felde R.L."/>
            <person name="Korf I.F."/>
            <person name="Cutter A.D."/>
            <person name="Schartner C.M."/>
            <person name="Ralston E.J."/>
            <person name="Meyer B.J."/>
            <person name="Haag E.S."/>
        </authorList>
    </citation>
    <scope>NUCLEOTIDE SEQUENCE [LARGE SCALE GENOMIC DNA]</scope>
    <source>
        <strain evidence="3">JU1422</strain>
    </source>
</reference>
<feature type="compositionally biased region" description="Polar residues" evidence="1">
    <location>
        <begin position="587"/>
        <end position="596"/>
    </location>
</feature>
<dbReference type="Proteomes" id="UP000230233">
    <property type="component" value="Chromosome X"/>
</dbReference>
<feature type="region of interest" description="Disordered" evidence="1">
    <location>
        <begin position="574"/>
        <end position="604"/>
    </location>
</feature>
<dbReference type="OrthoDB" id="5838592at2759"/>
<protein>
    <submittedName>
        <fullName evidence="2">Uncharacterized protein</fullName>
    </submittedName>
</protein>
<evidence type="ECO:0000313" key="2">
    <source>
        <dbReference type="EMBL" id="PIC17851.1"/>
    </source>
</evidence>
<dbReference type="AlphaFoldDB" id="A0A2G5SSL6"/>
<sequence length="797" mass="89909">MFLFSGVMKPERSRSQNQMTECERPFNLLEQTVYRREQLEKITFAYHNLYRLHPSYTKMVSEAFRTGNPLLLWNFENDCLLNSHELDDLMKKECSSQDNNSHANPGMDQKGKSQSLVSTLDKSYKPLPLPSIASTFMRTGPPVELLQQAFQNPLPDQNAVHIPNMPNNQNSPQQIQQSPIQQYNQRVQDVSDPNFNPGTVNQYFQYDPTGMAQHHTHPGVNPQFWSPAPPPPANYSLPPPNMIHPSMPIPAQQFQQQMNHNMIMPTTGNYCTIPQIPPPVYTMMPPHQNYAQQAPVNTVAPPMVPPQLPSQNYQPTGYMAPASYVQQTTFAPPPSHPPIAEQRIDPSHPDIVYDSNGFAFQRMVVKTTCLVPIHMVSEFTPHKSESVATDLAEFNDDELQDLESEFEDEDGSQERPDDADTGIEDCGTLTPAGSREAGIGSVEELDASFLDDTEGTLTEGTDADDLESTILEVENVSETPILTLIPTPISQKDRRCMETPSAEQISDKDQLYNSQDDRRPETPIADIMKFIENEKPAKIPWQVVSPKKSAHSTQPLLHVITPIPKRAAKKHKAEVEPEVVNIDDVQPTPSSSNSKQKLTKKQKRMREAERIKLLETDDAILEAALNANKELLAKKANSEAATAPNKIIKTNKKKPQKVIVENVMVSTPKPPPIAPQLMHRIRTAISVRAKILERDGFPTTHPHEFRQEYFTKVNKFQKNYVAAEEDDLPKIKAFIEGRLAFFRQLPPAVGFSRITIYENLYVELPNALKTELRFLMNIPAGSHNDLEQLEDVFINLF</sequence>
<dbReference type="STRING" id="1611254.A0A2G5SSL6"/>
<proteinExistence type="predicted"/>
<evidence type="ECO:0000313" key="3">
    <source>
        <dbReference type="Proteomes" id="UP000230233"/>
    </source>
</evidence>
<feature type="region of interest" description="Disordered" evidence="1">
    <location>
        <begin position="93"/>
        <end position="117"/>
    </location>
</feature>
<comment type="caution">
    <text evidence="2">The sequence shown here is derived from an EMBL/GenBank/DDBJ whole genome shotgun (WGS) entry which is preliminary data.</text>
</comment>
<organism evidence="2 3">
    <name type="scientific">Caenorhabditis nigoni</name>
    <dbReference type="NCBI Taxonomy" id="1611254"/>
    <lineage>
        <taxon>Eukaryota</taxon>
        <taxon>Metazoa</taxon>
        <taxon>Ecdysozoa</taxon>
        <taxon>Nematoda</taxon>
        <taxon>Chromadorea</taxon>
        <taxon>Rhabditida</taxon>
        <taxon>Rhabditina</taxon>
        <taxon>Rhabditomorpha</taxon>
        <taxon>Rhabditoidea</taxon>
        <taxon>Rhabditidae</taxon>
        <taxon>Peloderinae</taxon>
        <taxon>Caenorhabditis</taxon>
    </lineage>
</organism>